<dbReference type="EMBL" id="JACXVP010000008">
    <property type="protein sequence ID" value="KAG5590858.1"/>
    <property type="molecule type" value="Genomic_DNA"/>
</dbReference>
<gene>
    <name evidence="1" type="ORF">H5410_041372</name>
</gene>
<comment type="caution">
    <text evidence="1">The sequence shown here is derived from an EMBL/GenBank/DDBJ whole genome shotgun (WGS) entry which is preliminary data.</text>
</comment>
<dbReference type="AlphaFoldDB" id="A0A9J5XSV9"/>
<sequence length="156" mass="17327">MESDMLNDNNASLSKGKAIVFSSGVLAEELNNEASNEVDDAPKSVVSGEAKKSNVGVVPPSVCPDLKFPLSMGSMRITLDLGGRPNHRVHYPERNQRWVVIATKVENPQTTRHKPPQVIGRVKTRLIPCSSPPPRLRIKRLWVLGLQSIHWCRKCN</sequence>
<accession>A0A9J5XSV9</accession>
<protein>
    <submittedName>
        <fullName evidence="1">Uncharacterized protein</fullName>
    </submittedName>
</protein>
<keyword evidence="2" id="KW-1185">Reference proteome</keyword>
<dbReference type="Proteomes" id="UP000824120">
    <property type="component" value="Chromosome 8"/>
</dbReference>
<dbReference type="OrthoDB" id="10572690at2759"/>
<reference evidence="1 2" key="1">
    <citation type="submission" date="2020-09" db="EMBL/GenBank/DDBJ databases">
        <title>De no assembly of potato wild relative species, Solanum commersonii.</title>
        <authorList>
            <person name="Cho K."/>
        </authorList>
    </citation>
    <scope>NUCLEOTIDE SEQUENCE [LARGE SCALE GENOMIC DNA]</scope>
    <source>
        <strain evidence="1">LZ3.2</strain>
        <tissue evidence="1">Leaf</tissue>
    </source>
</reference>
<organism evidence="1 2">
    <name type="scientific">Solanum commersonii</name>
    <name type="common">Commerson's wild potato</name>
    <name type="synonym">Commerson's nightshade</name>
    <dbReference type="NCBI Taxonomy" id="4109"/>
    <lineage>
        <taxon>Eukaryota</taxon>
        <taxon>Viridiplantae</taxon>
        <taxon>Streptophyta</taxon>
        <taxon>Embryophyta</taxon>
        <taxon>Tracheophyta</taxon>
        <taxon>Spermatophyta</taxon>
        <taxon>Magnoliopsida</taxon>
        <taxon>eudicotyledons</taxon>
        <taxon>Gunneridae</taxon>
        <taxon>Pentapetalae</taxon>
        <taxon>asterids</taxon>
        <taxon>lamiids</taxon>
        <taxon>Solanales</taxon>
        <taxon>Solanaceae</taxon>
        <taxon>Solanoideae</taxon>
        <taxon>Solaneae</taxon>
        <taxon>Solanum</taxon>
    </lineage>
</organism>
<evidence type="ECO:0000313" key="1">
    <source>
        <dbReference type="EMBL" id="KAG5590858.1"/>
    </source>
</evidence>
<proteinExistence type="predicted"/>
<name>A0A9J5XSV9_SOLCO</name>
<evidence type="ECO:0000313" key="2">
    <source>
        <dbReference type="Proteomes" id="UP000824120"/>
    </source>
</evidence>